<keyword evidence="2" id="KW-0238">DNA-binding</keyword>
<dbReference type="Pfam" id="PF01418">
    <property type="entry name" value="HTH_6"/>
    <property type="match status" value="1"/>
</dbReference>
<dbReference type="InterPro" id="IPR000281">
    <property type="entry name" value="HTH_RpiR"/>
</dbReference>
<dbReference type="GO" id="GO:0003700">
    <property type="term" value="F:DNA-binding transcription factor activity"/>
    <property type="evidence" value="ECO:0007669"/>
    <property type="project" value="InterPro"/>
</dbReference>
<reference evidence="6 7" key="1">
    <citation type="submission" date="2019-03" db="EMBL/GenBank/DDBJ databases">
        <title>Genomic Encyclopedia of Type Strains, Phase IV (KMG-IV): sequencing the most valuable type-strain genomes for metagenomic binning, comparative biology and taxonomic classification.</title>
        <authorList>
            <person name="Goeker M."/>
        </authorList>
    </citation>
    <scope>NUCLEOTIDE SEQUENCE [LARGE SCALE GENOMIC DNA]</scope>
    <source>
        <strain evidence="6 7">DSM 24591</strain>
    </source>
</reference>
<organism evidence="6 7">
    <name type="scientific">Paralcaligenes ureilyticus</name>
    <dbReference type="NCBI Taxonomy" id="627131"/>
    <lineage>
        <taxon>Bacteria</taxon>
        <taxon>Pseudomonadati</taxon>
        <taxon>Pseudomonadota</taxon>
        <taxon>Betaproteobacteria</taxon>
        <taxon>Burkholderiales</taxon>
        <taxon>Alcaligenaceae</taxon>
        <taxon>Paralcaligenes</taxon>
    </lineage>
</organism>
<comment type="caution">
    <text evidence="6">The sequence shown here is derived from an EMBL/GenBank/DDBJ whole genome shotgun (WGS) entry which is preliminary data.</text>
</comment>
<evidence type="ECO:0000313" key="7">
    <source>
        <dbReference type="Proteomes" id="UP000295525"/>
    </source>
</evidence>
<dbReference type="GO" id="GO:0006096">
    <property type="term" value="P:glycolytic process"/>
    <property type="evidence" value="ECO:0007669"/>
    <property type="project" value="UniProtKB-KW"/>
</dbReference>
<dbReference type="PROSITE" id="PS51071">
    <property type="entry name" value="HTH_RPIR"/>
    <property type="match status" value="1"/>
</dbReference>
<keyword evidence="1" id="KW-0805">Transcription regulation</keyword>
<dbReference type="AlphaFoldDB" id="A0A4R3M2C4"/>
<evidence type="ECO:0000256" key="1">
    <source>
        <dbReference type="ARBA" id="ARBA00023015"/>
    </source>
</evidence>
<dbReference type="PANTHER" id="PTHR30514">
    <property type="entry name" value="GLUCOKINASE"/>
    <property type="match status" value="1"/>
</dbReference>
<protein>
    <submittedName>
        <fullName evidence="6">RpiR family transcriptional regulator</fullName>
    </submittedName>
</protein>
<dbReference type="PANTHER" id="PTHR30514:SF18">
    <property type="entry name" value="RPIR-FAMILY TRANSCRIPTIONAL REGULATOR"/>
    <property type="match status" value="1"/>
</dbReference>
<dbReference type="CDD" id="cd05013">
    <property type="entry name" value="SIS_RpiR"/>
    <property type="match status" value="1"/>
</dbReference>
<dbReference type="InterPro" id="IPR046348">
    <property type="entry name" value="SIS_dom_sf"/>
</dbReference>
<gene>
    <name evidence="6" type="ORF">EDC26_10658</name>
</gene>
<dbReference type="Gene3D" id="1.10.10.10">
    <property type="entry name" value="Winged helix-like DNA-binding domain superfamily/Winged helix DNA-binding domain"/>
    <property type="match status" value="1"/>
</dbReference>
<dbReference type="GO" id="GO:0097367">
    <property type="term" value="F:carbohydrate derivative binding"/>
    <property type="evidence" value="ECO:0007669"/>
    <property type="project" value="InterPro"/>
</dbReference>
<feature type="domain" description="HTH rpiR-type" evidence="5">
    <location>
        <begin position="1"/>
        <end position="64"/>
    </location>
</feature>
<dbReference type="GO" id="GO:0003677">
    <property type="term" value="F:DNA binding"/>
    <property type="evidence" value="ECO:0007669"/>
    <property type="project" value="UniProtKB-KW"/>
</dbReference>
<dbReference type="InterPro" id="IPR036388">
    <property type="entry name" value="WH-like_DNA-bd_sf"/>
</dbReference>
<keyword evidence="7" id="KW-1185">Reference proteome</keyword>
<dbReference type="InterPro" id="IPR001347">
    <property type="entry name" value="SIS_dom"/>
</dbReference>
<evidence type="ECO:0000259" key="5">
    <source>
        <dbReference type="PROSITE" id="PS51071"/>
    </source>
</evidence>
<dbReference type="SUPFAM" id="SSF46689">
    <property type="entry name" value="Homeodomain-like"/>
    <property type="match status" value="1"/>
</dbReference>
<evidence type="ECO:0000256" key="3">
    <source>
        <dbReference type="ARBA" id="ARBA00023152"/>
    </source>
</evidence>
<dbReference type="InterPro" id="IPR047640">
    <property type="entry name" value="RpiR-like"/>
</dbReference>
<dbReference type="InterPro" id="IPR035472">
    <property type="entry name" value="RpiR-like_SIS"/>
</dbReference>
<dbReference type="Pfam" id="PF01380">
    <property type="entry name" value="SIS"/>
    <property type="match status" value="1"/>
</dbReference>
<dbReference type="InterPro" id="IPR009057">
    <property type="entry name" value="Homeodomain-like_sf"/>
</dbReference>
<sequence length="267" mass="29236">MTQQFQVGAKYLTDFPAEVPISSMRKIARQAQVQPATLVRLAQHLGFDGWESLKEVFVQSFRQTPKLYTLQAKKVVRSKSPQAMIGKALAVQACNLASLEELNAGRMPVAVDLLASARFVHVAGFRACFAPAFSFHYLYRLFRSTVGMLRGDVGTLEMECRALAADDILVVMSFVPYSHESLQVTQAAHKAGCKVLAICDSVLAPIALKADAILLFSTDTPSFFPSLTSAQALIEVLIEQLVVKSGKQAVGQIERTEMQLHQTGAYL</sequence>
<name>A0A4R3M2C4_9BURK</name>
<evidence type="ECO:0000313" key="6">
    <source>
        <dbReference type="EMBL" id="TCT07334.1"/>
    </source>
</evidence>
<dbReference type="Gene3D" id="3.40.50.10490">
    <property type="entry name" value="Glucose-6-phosphate isomerase like protein, domain 1"/>
    <property type="match status" value="1"/>
</dbReference>
<evidence type="ECO:0000256" key="2">
    <source>
        <dbReference type="ARBA" id="ARBA00023125"/>
    </source>
</evidence>
<proteinExistence type="predicted"/>
<keyword evidence="3" id="KW-0324">Glycolysis</keyword>
<accession>A0A4R3M2C4</accession>
<dbReference type="SUPFAM" id="SSF53697">
    <property type="entry name" value="SIS domain"/>
    <property type="match status" value="1"/>
</dbReference>
<keyword evidence="4" id="KW-0804">Transcription</keyword>
<dbReference type="EMBL" id="SMAJ01000006">
    <property type="protein sequence ID" value="TCT07334.1"/>
    <property type="molecule type" value="Genomic_DNA"/>
</dbReference>
<dbReference type="Proteomes" id="UP000295525">
    <property type="component" value="Unassembled WGS sequence"/>
</dbReference>
<evidence type="ECO:0000256" key="4">
    <source>
        <dbReference type="ARBA" id="ARBA00023163"/>
    </source>
</evidence>